<dbReference type="EMBL" id="CP045890">
    <property type="protein sequence ID" value="QQP56627.1"/>
    <property type="molecule type" value="Genomic_DNA"/>
</dbReference>
<name>A0A7T8KIM0_CALRO</name>
<dbReference type="Proteomes" id="UP000595437">
    <property type="component" value="Chromosome 1"/>
</dbReference>
<proteinExistence type="predicted"/>
<keyword evidence="2" id="KW-1185">Reference proteome</keyword>
<evidence type="ECO:0000313" key="1">
    <source>
        <dbReference type="EMBL" id="QQP56627.1"/>
    </source>
</evidence>
<dbReference type="OrthoDB" id="3863715at2759"/>
<gene>
    <name evidence="1" type="ORF">FKW44_001351</name>
</gene>
<organism evidence="1 2">
    <name type="scientific">Caligus rogercresseyi</name>
    <name type="common">Sea louse</name>
    <dbReference type="NCBI Taxonomy" id="217165"/>
    <lineage>
        <taxon>Eukaryota</taxon>
        <taxon>Metazoa</taxon>
        <taxon>Ecdysozoa</taxon>
        <taxon>Arthropoda</taxon>
        <taxon>Crustacea</taxon>
        <taxon>Multicrustacea</taxon>
        <taxon>Hexanauplia</taxon>
        <taxon>Copepoda</taxon>
        <taxon>Siphonostomatoida</taxon>
        <taxon>Caligidae</taxon>
        <taxon>Caligus</taxon>
    </lineage>
</organism>
<protein>
    <submittedName>
        <fullName evidence="1">Uncharacterized protein</fullName>
    </submittedName>
</protein>
<accession>A0A7T8KIM0</accession>
<feature type="non-terminal residue" evidence="1">
    <location>
        <position position="1"/>
    </location>
</feature>
<sequence>FGGSGDVSVWIKQVDIAKDLLGLDDLSRIIPLFLEGNAFAVYDQLSEEGKKDEAVIKQALLNAFSMSKFEAFSELCTKKWEPGVSVDVHLAQVRSLVNLVGKGGMDEVVKVAFVTSLPSGVSSQLQATPKIESMSMAEVAGVARGLLAQSSPQIMKDCTI</sequence>
<reference evidence="2" key="1">
    <citation type="submission" date="2021-01" db="EMBL/GenBank/DDBJ databases">
        <title>Caligus Genome Assembly.</title>
        <authorList>
            <person name="Gallardo-Escarate C."/>
        </authorList>
    </citation>
    <scope>NUCLEOTIDE SEQUENCE [LARGE SCALE GENOMIC DNA]</scope>
</reference>
<evidence type="ECO:0000313" key="2">
    <source>
        <dbReference type="Proteomes" id="UP000595437"/>
    </source>
</evidence>
<feature type="non-terminal residue" evidence="1">
    <location>
        <position position="160"/>
    </location>
</feature>
<dbReference type="AlphaFoldDB" id="A0A7T8KIM0"/>